<sequence length="64" mass="7623">MVLRKKHKSSHTPPLKNWINLTTENRKGKKTKCAIILKRTIPFSIYYSIHFYEPFTSFLPLVFI</sequence>
<reference evidence="2" key="1">
    <citation type="submission" date="2016-11" db="UniProtKB">
        <authorList>
            <consortium name="WormBaseParasite"/>
        </authorList>
    </citation>
    <scope>IDENTIFICATION</scope>
</reference>
<keyword evidence="1" id="KW-1185">Reference proteome</keyword>
<dbReference type="Proteomes" id="UP000095283">
    <property type="component" value="Unplaced"/>
</dbReference>
<name>A0A1I7W825_HETBA</name>
<dbReference type="AlphaFoldDB" id="A0A1I7W825"/>
<evidence type="ECO:0000313" key="1">
    <source>
        <dbReference type="Proteomes" id="UP000095283"/>
    </source>
</evidence>
<organism evidence="1 2">
    <name type="scientific">Heterorhabditis bacteriophora</name>
    <name type="common">Entomopathogenic nematode worm</name>
    <dbReference type="NCBI Taxonomy" id="37862"/>
    <lineage>
        <taxon>Eukaryota</taxon>
        <taxon>Metazoa</taxon>
        <taxon>Ecdysozoa</taxon>
        <taxon>Nematoda</taxon>
        <taxon>Chromadorea</taxon>
        <taxon>Rhabditida</taxon>
        <taxon>Rhabditina</taxon>
        <taxon>Rhabditomorpha</taxon>
        <taxon>Strongyloidea</taxon>
        <taxon>Heterorhabditidae</taxon>
        <taxon>Heterorhabditis</taxon>
    </lineage>
</organism>
<proteinExistence type="predicted"/>
<evidence type="ECO:0000313" key="2">
    <source>
        <dbReference type="WBParaSite" id="Hba_00794"/>
    </source>
</evidence>
<dbReference type="WBParaSite" id="Hba_00794">
    <property type="protein sequence ID" value="Hba_00794"/>
    <property type="gene ID" value="Hba_00794"/>
</dbReference>
<protein>
    <submittedName>
        <fullName evidence="2">Ovule protein</fullName>
    </submittedName>
</protein>
<accession>A0A1I7W825</accession>